<protein>
    <submittedName>
        <fullName evidence="3">Uncharacterized protein</fullName>
    </submittedName>
</protein>
<organism evidence="3 4">
    <name type="scientific">Exocentrus adspersus</name>
    <dbReference type="NCBI Taxonomy" id="1586481"/>
    <lineage>
        <taxon>Eukaryota</taxon>
        <taxon>Metazoa</taxon>
        <taxon>Ecdysozoa</taxon>
        <taxon>Arthropoda</taxon>
        <taxon>Hexapoda</taxon>
        <taxon>Insecta</taxon>
        <taxon>Pterygota</taxon>
        <taxon>Neoptera</taxon>
        <taxon>Endopterygota</taxon>
        <taxon>Coleoptera</taxon>
        <taxon>Polyphaga</taxon>
        <taxon>Cucujiformia</taxon>
        <taxon>Chrysomeloidea</taxon>
        <taxon>Cerambycidae</taxon>
        <taxon>Lamiinae</taxon>
        <taxon>Acanthocinini</taxon>
        <taxon>Exocentrus</taxon>
    </lineage>
</organism>
<keyword evidence="2" id="KW-1133">Transmembrane helix</keyword>
<dbReference type="InterPro" id="IPR040350">
    <property type="entry name" value="TMEM272"/>
</dbReference>
<keyword evidence="2" id="KW-0472">Membrane</keyword>
<feature type="transmembrane region" description="Helical" evidence="2">
    <location>
        <begin position="101"/>
        <end position="122"/>
    </location>
</feature>
<accession>A0AAV8W1P7</accession>
<feature type="region of interest" description="Disordered" evidence="1">
    <location>
        <begin position="1"/>
        <end position="21"/>
    </location>
</feature>
<dbReference type="PANTHER" id="PTHR33444:SF2">
    <property type="entry name" value="MARVEL DOMAIN-CONTAINING PROTEIN"/>
    <property type="match status" value="1"/>
</dbReference>
<dbReference type="Proteomes" id="UP001159042">
    <property type="component" value="Unassembled WGS sequence"/>
</dbReference>
<evidence type="ECO:0000256" key="1">
    <source>
        <dbReference type="SAM" id="MobiDB-lite"/>
    </source>
</evidence>
<keyword evidence="2" id="KW-0812">Transmembrane</keyword>
<keyword evidence="4" id="KW-1185">Reference proteome</keyword>
<dbReference type="PANTHER" id="PTHR33444">
    <property type="entry name" value="SI:DKEY-19B23.12-RELATED"/>
    <property type="match status" value="1"/>
</dbReference>
<feature type="transmembrane region" description="Helical" evidence="2">
    <location>
        <begin position="40"/>
        <end position="59"/>
    </location>
</feature>
<reference evidence="3 4" key="1">
    <citation type="journal article" date="2023" name="Insect Mol. Biol.">
        <title>Genome sequencing provides insights into the evolution of gene families encoding plant cell wall-degrading enzymes in longhorned beetles.</title>
        <authorList>
            <person name="Shin N.R."/>
            <person name="Okamura Y."/>
            <person name="Kirsch R."/>
            <person name="Pauchet Y."/>
        </authorList>
    </citation>
    <scope>NUCLEOTIDE SEQUENCE [LARGE SCALE GENOMIC DNA]</scope>
    <source>
        <strain evidence="3">EAD_L_NR</strain>
    </source>
</reference>
<evidence type="ECO:0000313" key="4">
    <source>
        <dbReference type="Proteomes" id="UP001159042"/>
    </source>
</evidence>
<dbReference type="EMBL" id="JANEYG010000013">
    <property type="protein sequence ID" value="KAJ8920597.1"/>
    <property type="molecule type" value="Genomic_DNA"/>
</dbReference>
<gene>
    <name evidence="3" type="ORF">NQ315_004736</name>
</gene>
<proteinExistence type="predicted"/>
<sequence length="190" mass="21587">MAHRTNGLADPLPVNNPDDEDQRRNAVTRLKKKLLPGTRVIFVIWLIIYICLLGVGSYGVKKCPVEKYIPMYLIATGVIGLLSKLLNCYREKLLPILDVSYILTCLYAVEIVLLIFGSYWVYKEYQPKYDPKQGNLYCDKTVYLLAFVYITILYAVTLCIVAGFLSFLVCIYFVKATEEAVGDPEAPREP</sequence>
<dbReference type="AlphaFoldDB" id="A0AAV8W1P7"/>
<evidence type="ECO:0000313" key="3">
    <source>
        <dbReference type="EMBL" id="KAJ8920597.1"/>
    </source>
</evidence>
<name>A0AAV8W1P7_9CUCU</name>
<feature type="transmembrane region" description="Helical" evidence="2">
    <location>
        <begin position="142"/>
        <end position="174"/>
    </location>
</feature>
<evidence type="ECO:0000256" key="2">
    <source>
        <dbReference type="SAM" id="Phobius"/>
    </source>
</evidence>
<feature type="transmembrane region" description="Helical" evidence="2">
    <location>
        <begin position="71"/>
        <end position="89"/>
    </location>
</feature>
<comment type="caution">
    <text evidence="3">The sequence shown here is derived from an EMBL/GenBank/DDBJ whole genome shotgun (WGS) entry which is preliminary data.</text>
</comment>